<dbReference type="GO" id="GO:0017004">
    <property type="term" value="P:cytochrome complex assembly"/>
    <property type="evidence" value="ECO:0007669"/>
    <property type="project" value="UniProtKB-KW"/>
</dbReference>
<sequence>MSTLNLDMLAGHAGYIASAFGMTFVLIAAELILLRARRRNSLRARSRR</sequence>
<evidence type="ECO:0000256" key="2">
    <source>
        <dbReference type="ARBA" id="ARBA00004377"/>
    </source>
</evidence>
<dbReference type="EMBL" id="CP037901">
    <property type="protein sequence ID" value="QBP12039.1"/>
    <property type="molecule type" value="Genomic_DNA"/>
</dbReference>
<dbReference type="GO" id="GO:0015886">
    <property type="term" value="P:heme transport"/>
    <property type="evidence" value="ECO:0007669"/>
    <property type="project" value="InterPro"/>
</dbReference>
<accession>A0A132HS55</accession>
<protein>
    <recommendedName>
        <fullName evidence="4 12">Heme exporter protein D</fullName>
    </recommendedName>
</protein>
<proteinExistence type="inferred from homology"/>
<evidence type="ECO:0000313" key="13">
    <source>
        <dbReference type="EMBL" id="QBP12039.1"/>
    </source>
</evidence>
<dbReference type="Pfam" id="PF04995">
    <property type="entry name" value="CcmD"/>
    <property type="match status" value="1"/>
</dbReference>
<evidence type="ECO:0000256" key="3">
    <source>
        <dbReference type="ARBA" id="ARBA00008741"/>
    </source>
</evidence>
<keyword evidence="10 12" id="KW-1133">Transmembrane helix</keyword>
<evidence type="ECO:0000256" key="1">
    <source>
        <dbReference type="ARBA" id="ARBA00002442"/>
    </source>
</evidence>
<feature type="transmembrane region" description="Helical" evidence="12">
    <location>
        <begin position="12"/>
        <end position="34"/>
    </location>
</feature>
<comment type="subcellular location">
    <subcellularLocation>
        <location evidence="2 12">Cell inner membrane</location>
        <topology evidence="2 12">Single-pass membrane protein</topology>
    </subcellularLocation>
</comment>
<evidence type="ECO:0000256" key="9">
    <source>
        <dbReference type="ARBA" id="ARBA00022748"/>
    </source>
</evidence>
<evidence type="ECO:0000256" key="12">
    <source>
        <dbReference type="RuleBase" id="RU363101"/>
    </source>
</evidence>
<gene>
    <name evidence="13" type="primary">ccmD</name>
    <name evidence="13" type="ORF">DDF84_019875</name>
</gene>
<evidence type="ECO:0000256" key="5">
    <source>
        <dbReference type="ARBA" id="ARBA00022448"/>
    </source>
</evidence>
<keyword evidence="11 12" id="KW-0472">Membrane</keyword>
<keyword evidence="5 12" id="KW-0813">Transport</keyword>
<name>A0A132HS55_9BURK</name>
<comment type="similarity">
    <text evidence="3 12">Belongs to the CcmD/CycX/HelD family.</text>
</comment>
<dbReference type="InterPro" id="IPR007078">
    <property type="entry name" value="Haem_export_protD_CcmD"/>
</dbReference>
<evidence type="ECO:0000256" key="7">
    <source>
        <dbReference type="ARBA" id="ARBA00022519"/>
    </source>
</evidence>
<dbReference type="AlphaFoldDB" id="A0A132HS55"/>
<evidence type="ECO:0000256" key="11">
    <source>
        <dbReference type="ARBA" id="ARBA00023136"/>
    </source>
</evidence>
<dbReference type="NCBIfam" id="TIGR03141">
    <property type="entry name" value="cytochro_ccmD"/>
    <property type="match status" value="1"/>
</dbReference>
<evidence type="ECO:0000313" key="14">
    <source>
        <dbReference type="Proteomes" id="UP000253772"/>
    </source>
</evidence>
<keyword evidence="7 12" id="KW-0997">Cell inner membrane</keyword>
<keyword evidence="6 12" id="KW-1003">Cell membrane</keyword>
<dbReference type="RefSeq" id="WP_008644368.1">
    <property type="nucleotide sequence ID" value="NZ_CP026544.1"/>
</dbReference>
<keyword evidence="8 12" id="KW-0812">Transmembrane</keyword>
<dbReference type="GO" id="GO:0005886">
    <property type="term" value="C:plasma membrane"/>
    <property type="evidence" value="ECO:0007669"/>
    <property type="project" value="UniProtKB-SubCell"/>
</dbReference>
<organism evidence="13 14">
    <name type="scientific">Cupriavidus metallidurans</name>
    <dbReference type="NCBI Taxonomy" id="119219"/>
    <lineage>
        <taxon>Bacteria</taxon>
        <taxon>Pseudomonadati</taxon>
        <taxon>Pseudomonadota</taxon>
        <taxon>Betaproteobacteria</taxon>
        <taxon>Burkholderiales</taxon>
        <taxon>Burkholderiaceae</taxon>
        <taxon>Cupriavidus</taxon>
    </lineage>
</organism>
<comment type="function">
    <text evidence="1 12">Required for the export of heme to the periplasm for the biogenesis of c-type cytochromes.</text>
</comment>
<evidence type="ECO:0000256" key="6">
    <source>
        <dbReference type="ARBA" id="ARBA00022475"/>
    </source>
</evidence>
<evidence type="ECO:0000256" key="4">
    <source>
        <dbReference type="ARBA" id="ARBA00016461"/>
    </source>
</evidence>
<reference evidence="13 14" key="1">
    <citation type="submission" date="2019-03" db="EMBL/GenBank/DDBJ databases">
        <title>Comparative insights into the high quality Complete genome sequence of highly metal resistant Cupriavidus metallidurans strain BS1 isolated from a gold-copper mine.</title>
        <authorList>
            <person name="Mazhar H.S."/>
            <person name="Rensing C."/>
        </authorList>
    </citation>
    <scope>NUCLEOTIDE SEQUENCE [LARGE SCALE GENOMIC DNA]</scope>
    <source>
        <strain evidence="13 14">BS1</strain>
    </source>
</reference>
<keyword evidence="9 12" id="KW-0201">Cytochrome c-type biogenesis</keyword>
<evidence type="ECO:0000256" key="8">
    <source>
        <dbReference type="ARBA" id="ARBA00022692"/>
    </source>
</evidence>
<evidence type="ECO:0000256" key="10">
    <source>
        <dbReference type="ARBA" id="ARBA00022989"/>
    </source>
</evidence>
<dbReference type="Proteomes" id="UP000253772">
    <property type="component" value="Chromosome c2"/>
</dbReference>